<name>A0AAJ0CQW4_9HYPO</name>
<comment type="caution">
    <text evidence="2">The sequence shown here is derived from an EMBL/GenBank/DDBJ whole genome shotgun (WGS) entry which is preliminary data.</text>
</comment>
<evidence type="ECO:0000313" key="3">
    <source>
        <dbReference type="Proteomes" id="UP001251528"/>
    </source>
</evidence>
<dbReference type="AlphaFoldDB" id="A0AAJ0CQW4"/>
<dbReference type="InterPro" id="IPR052895">
    <property type="entry name" value="HetReg/Transcr_Mod"/>
</dbReference>
<dbReference type="EMBL" id="JASWJB010000113">
    <property type="protein sequence ID" value="KAK2596663.1"/>
    <property type="molecule type" value="Genomic_DNA"/>
</dbReference>
<keyword evidence="3" id="KW-1185">Reference proteome</keyword>
<accession>A0AAJ0CQW4</accession>
<dbReference type="Proteomes" id="UP001251528">
    <property type="component" value="Unassembled WGS sequence"/>
</dbReference>
<dbReference type="Pfam" id="PF06985">
    <property type="entry name" value="HET"/>
    <property type="match status" value="1"/>
</dbReference>
<reference evidence="2" key="1">
    <citation type="submission" date="2023-06" db="EMBL/GenBank/DDBJ databases">
        <title>Conoideocrella luteorostrata (Hypocreales: Clavicipitaceae), a potential biocontrol fungus for elongate hemlock scale in United States Christmas tree production areas.</title>
        <authorList>
            <person name="Barrett H."/>
            <person name="Lovett B."/>
            <person name="Macias A.M."/>
            <person name="Stajich J.E."/>
            <person name="Kasson M.T."/>
        </authorList>
    </citation>
    <scope>NUCLEOTIDE SEQUENCE</scope>
    <source>
        <strain evidence="2">ARSEF 14590</strain>
    </source>
</reference>
<evidence type="ECO:0000259" key="1">
    <source>
        <dbReference type="Pfam" id="PF06985"/>
    </source>
</evidence>
<organism evidence="2 3">
    <name type="scientific">Conoideocrella luteorostrata</name>
    <dbReference type="NCBI Taxonomy" id="1105319"/>
    <lineage>
        <taxon>Eukaryota</taxon>
        <taxon>Fungi</taxon>
        <taxon>Dikarya</taxon>
        <taxon>Ascomycota</taxon>
        <taxon>Pezizomycotina</taxon>
        <taxon>Sordariomycetes</taxon>
        <taxon>Hypocreomycetidae</taxon>
        <taxon>Hypocreales</taxon>
        <taxon>Clavicipitaceae</taxon>
        <taxon>Conoideocrella</taxon>
    </lineage>
</organism>
<dbReference type="PANTHER" id="PTHR24148">
    <property type="entry name" value="ANKYRIN REPEAT DOMAIN-CONTAINING PROTEIN 39 HOMOLOG-RELATED"/>
    <property type="match status" value="1"/>
</dbReference>
<sequence length="210" mass="23582">MYSKLGEREIRLMILAPGVASDPLTCHLKIVTLNESLRFEALSYEWKESHGSTDITCAKTTRNITRNLADALHAFRAPESSKVLWVDAICINQDDGEEKSKHIPLMGEIYTSAKLVHVWLGPSFRGVKEAFDIFPYLALLGVERHPTGKPDTEDVKDLLAGNIEVRPKHGSILHGLGDVYLFSHDRDSIISQAIKRNPELSDDIIFKFND</sequence>
<protein>
    <recommendedName>
        <fullName evidence="1">Heterokaryon incompatibility domain-containing protein</fullName>
    </recommendedName>
</protein>
<proteinExistence type="predicted"/>
<dbReference type="InterPro" id="IPR010730">
    <property type="entry name" value="HET"/>
</dbReference>
<feature type="domain" description="Heterokaryon incompatibility" evidence="1">
    <location>
        <begin position="39"/>
        <end position="124"/>
    </location>
</feature>
<gene>
    <name evidence="2" type="ORF">QQS21_006238</name>
</gene>
<dbReference type="PANTHER" id="PTHR24148:SF64">
    <property type="entry name" value="HETEROKARYON INCOMPATIBILITY DOMAIN-CONTAINING PROTEIN"/>
    <property type="match status" value="1"/>
</dbReference>
<evidence type="ECO:0000313" key="2">
    <source>
        <dbReference type="EMBL" id="KAK2596663.1"/>
    </source>
</evidence>